<keyword evidence="4" id="KW-0130">Cell adhesion</keyword>
<feature type="transmembrane region" description="Helical" evidence="8">
    <location>
        <begin position="102"/>
        <end position="121"/>
    </location>
</feature>
<feature type="transmembrane region" description="Helical" evidence="8">
    <location>
        <begin position="58"/>
        <end position="81"/>
    </location>
</feature>
<reference evidence="9" key="2">
    <citation type="submission" date="2023-05" db="EMBL/GenBank/DDBJ databases">
        <authorList>
            <person name="Fouks B."/>
        </authorList>
    </citation>
    <scope>NUCLEOTIDE SEQUENCE</scope>
    <source>
        <strain evidence="9">Stay&amp;Tobe</strain>
        <tissue evidence="9">Testes</tissue>
    </source>
</reference>
<comment type="caution">
    <text evidence="9">The sequence shown here is derived from an EMBL/GenBank/DDBJ whole genome shotgun (WGS) entry which is preliminary data.</text>
</comment>
<keyword evidence="6 8" id="KW-0472">Membrane</keyword>
<dbReference type="PANTHER" id="PTHR12316:SF17">
    <property type="entry name" value="NINJURIN C, ISOFORM D"/>
    <property type="match status" value="1"/>
</dbReference>
<dbReference type="AlphaFoldDB" id="A0AAD7ZIW8"/>
<evidence type="ECO:0008006" key="11">
    <source>
        <dbReference type="Google" id="ProtNLM"/>
    </source>
</evidence>
<accession>A0AAD7ZIW8</accession>
<evidence type="ECO:0000256" key="5">
    <source>
        <dbReference type="ARBA" id="ARBA00022989"/>
    </source>
</evidence>
<protein>
    <recommendedName>
        <fullName evidence="11">Ninjurin-2</fullName>
    </recommendedName>
</protein>
<sequence>MGSTYNQQENTNDEKNQNDFNHNGYATRKTITQGFLDVALLVSNAAQFKYVLDFGDTYQHYVLMITLLSVSLVLQLVRGCLNVVLGSLYNISQEDHQKAATILNNIVLLLGVFTTLVNAIISGFDMSEKYDQLEVDQLEQAK</sequence>
<dbReference type="Proteomes" id="UP001233999">
    <property type="component" value="Unassembled WGS sequence"/>
</dbReference>
<proteinExistence type="inferred from homology"/>
<evidence type="ECO:0000256" key="4">
    <source>
        <dbReference type="ARBA" id="ARBA00022889"/>
    </source>
</evidence>
<evidence type="ECO:0000256" key="8">
    <source>
        <dbReference type="SAM" id="Phobius"/>
    </source>
</evidence>
<reference evidence="9" key="1">
    <citation type="journal article" date="2023" name="IScience">
        <title>Live-bearing cockroach genome reveals convergent evolutionary mechanisms linked to viviparity in insects and beyond.</title>
        <authorList>
            <person name="Fouks B."/>
            <person name="Harrison M.C."/>
            <person name="Mikhailova A.A."/>
            <person name="Marchal E."/>
            <person name="English S."/>
            <person name="Carruthers M."/>
            <person name="Jennings E.C."/>
            <person name="Chiamaka E.L."/>
            <person name="Frigard R.A."/>
            <person name="Pippel M."/>
            <person name="Attardo G.M."/>
            <person name="Benoit J.B."/>
            <person name="Bornberg-Bauer E."/>
            <person name="Tobe S.S."/>
        </authorList>
    </citation>
    <scope>NUCLEOTIDE SEQUENCE</scope>
    <source>
        <strain evidence="9">Stay&amp;Tobe</strain>
    </source>
</reference>
<dbReference type="GO" id="GO:0007155">
    <property type="term" value="P:cell adhesion"/>
    <property type="evidence" value="ECO:0007669"/>
    <property type="project" value="UniProtKB-KW"/>
</dbReference>
<evidence type="ECO:0000313" key="10">
    <source>
        <dbReference type="Proteomes" id="UP001233999"/>
    </source>
</evidence>
<keyword evidence="10" id="KW-1185">Reference proteome</keyword>
<keyword evidence="5 8" id="KW-1133">Transmembrane helix</keyword>
<comment type="similarity">
    <text evidence="2">Belongs to the ninjurin family.</text>
</comment>
<evidence type="ECO:0000256" key="2">
    <source>
        <dbReference type="ARBA" id="ARBA00008141"/>
    </source>
</evidence>
<feature type="region of interest" description="Disordered" evidence="7">
    <location>
        <begin position="1"/>
        <end position="22"/>
    </location>
</feature>
<evidence type="ECO:0000313" key="9">
    <source>
        <dbReference type="EMBL" id="KAJ9581251.1"/>
    </source>
</evidence>
<evidence type="ECO:0000256" key="1">
    <source>
        <dbReference type="ARBA" id="ARBA00004141"/>
    </source>
</evidence>
<evidence type="ECO:0000256" key="3">
    <source>
        <dbReference type="ARBA" id="ARBA00022692"/>
    </source>
</evidence>
<gene>
    <name evidence="9" type="ORF">L9F63_023577</name>
</gene>
<dbReference type="GO" id="GO:0042246">
    <property type="term" value="P:tissue regeneration"/>
    <property type="evidence" value="ECO:0007669"/>
    <property type="project" value="InterPro"/>
</dbReference>
<dbReference type="PANTHER" id="PTHR12316">
    <property type="entry name" value="NINJURIN-RELATED"/>
    <property type="match status" value="1"/>
</dbReference>
<feature type="compositionally biased region" description="Polar residues" evidence="7">
    <location>
        <begin position="1"/>
        <end position="10"/>
    </location>
</feature>
<dbReference type="GO" id="GO:0016020">
    <property type="term" value="C:membrane"/>
    <property type="evidence" value="ECO:0007669"/>
    <property type="project" value="UniProtKB-SubCell"/>
</dbReference>
<keyword evidence="3 8" id="KW-0812">Transmembrane</keyword>
<comment type="subcellular location">
    <subcellularLocation>
        <location evidence="1">Membrane</location>
        <topology evidence="1">Multi-pass membrane protein</topology>
    </subcellularLocation>
</comment>
<dbReference type="InterPro" id="IPR007007">
    <property type="entry name" value="Ninjurin"/>
</dbReference>
<organism evidence="9 10">
    <name type="scientific">Diploptera punctata</name>
    <name type="common">Pacific beetle cockroach</name>
    <dbReference type="NCBI Taxonomy" id="6984"/>
    <lineage>
        <taxon>Eukaryota</taxon>
        <taxon>Metazoa</taxon>
        <taxon>Ecdysozoa</taxon>
        <taxon>Arthropoda</taxon>
        <taxon>Hexapoda</taxon>
        <taxon>Insecta</taxon>
        <taxon>Pterygota</taxon>
        <taxon>Neoptera</taxon>
        <taxon>Polyneoptera</taxon>
        <taxon>Dictyoptera</taxon>
        <taxon>Blattodea</taxon>
        <taxon>Blaberoidea</taxon>
        <taxon>Blaberidae</taxon>
        <taxon>Diplopterinae</taxon>
        <taxon>Diploptera</taxon>
    </lineage>
</organism>
<dbReference type="EMBL" id="JASPKZ010007966">
    <property type="protein sequence ID" value="KAJ9581251.1"/>
    <property type="molecule type" value="Genomic_DNA"/>
</dbReference>
<name>A0AAD7ZIW8_DIPPU</name>
<dbReference type="Pfam" id="PF04923">
    <property type="entry name" value="Ninjurin"/>
    <property type="match status" value="1"/>
</dbReference>
<evidence type="ECO:0000256" key="7">
    <source>
        <dbReference type="SAM" id="MobiDB-lite"/>
    </source>
</evidence>
<evidence type="ECO:0000256" key="6">
    <source>
        <dbReference type="ARBA" id="ARBA00023136"/>
    </source>
</evidence>